<accession>A0AAD7I8X4</accession>
<name>A0AAD7I8X4_9AGAR</name>
<keyword evidence="4" id="KW-0378">Hydrolase</keyword>
<dbReference type="GO" id="GO:0004180">
    <property type="term" value="F:carboxypeptidase activity"/>
    <property type="evidence" value="ECO:0007669"/>
    <property type="project" value="TreeGrafter"/>
</dbReference>
<gene>
    <name evidence="7" type="ORF">B0H16DRAFT_1730220</name>
</gene>
<evidence type="ECO:0000256" key="5">
    <source>
        <dbReference type="ARBA" id="ARBA00022833"/>
    </source>
</evidence>
<dbReference type="PANTHER" id="PTHR45962:SF1">
    <property type="entry name" value="N-FATTY-ACYL-AMINO ACID SYNTHASE_HYDROLASE PM20D1"/>
    <property type="match status" value="1"/>
</dbReference>
<dbReference type="GO" id="GO:0046872">
    <property type="term" value="F:metal ion binding"/>
    <property type="evidence" value="ECO:0007669"/>
    <property type="project" value="UniProtKB-KW"/>
</dbReference>
<keyword evidence="8" id="KW-1185">Reference proteome</keyword>
<protein>
    <submittedName>
        <fullName evidence="7">Uncharacterized protein</fullName>
    </submittedName>
</protein>
<dbReference type="GO" id="GO:0051603">
    <property type="term" value="P:proteolysis involved in protein catabolic process"/>
    <property type="evidence" value="ECO:0007669"/>
    <property type="project" value="TreeGrafter"/>
</dbReference>
<dbReference type="GO" id="GO:0000328">
    <property type="term" value="C:fungal-type vacuole lumen"/>
    <property type="evidence" value="ECO:0007669"/>
    <property type="project" value="TreeGrafter"/>
</dbReference>
<keyword evidence="2" id="KW-0645">Protease</keyword>
<dbReference type="AlphaFoldDB" id="A0AAD7I8X4"/>
<keyword evidence="6" id="KW-0732">Signal</keyword>
<dbReference type="Proteomes" id="UP001215598">
    <property type="component" value="Unassembled WGS sequence"/>
</dbReference>
<evidence type="ECO:0000256" key="2">
    <source>
        <dbReference type="ARBA" id="ARBA00022670"/>
    </source>
</evidence>
<evidence type="ECO:0000256" key="4">
    <source>
        <dbReference type="ARBA" id="ARBA00022801"/>
    </source>
</evidence>
<evidence type="ECO:0000256" key="3">
    <source>
        <dbReference type="ARBA" id="ARBA00022723"/>
    </source>
</evidence>
<evidence type="ECO:0000313" key="8">
    <source>
        <dbReference type="Proteomes" id="UP001215598"/>
    </source>
</evidence>
<feature type="signal peptide" evidence="6">
    <location>
        <begin position="1"/>
        <end position="15"/>
    </location>
</feature>
<dbReference type="Gene3D" id="3.40.630.10">
    <property type="entry name" value="Zn peptidases"/>
    <property type="match status" value="1"/>
</dbReference>
<keyword evidence="3" id="KW-0479">Metal-binding</keyword>
<dbReference type="PANTHER" id="PTHR45962">
    <property type="entry name" value="N-FATTY-ACYL-AMINO ACID SYNTHASE/HYDROLASE PM20D1"/>
    <property type="match status" value="1"/>
</dbReference>
<sequence>MYVLILFVITLAITSNPPGLNPALTPRELEKNCALWNDLTALHATNDLLTRAGSGQPLQDHHRGSPGEEIRASRTVVLSFGFDEEAGGVHGARYIAAALLERFGPDSFAMIVDEGGACYPFFSTAYNGHRSGEKGHVIVNIEIQTLRSPEHTSTGMLAALIVHLENNAPVPVLEVGTTASEIAQCLAAHAPDMPGLLRRTILRAGRSRAALKAAEAMLLKDPQSKAVVGTTQAVDVISGGGVKSNALPEQAVATVSHRIATQRFVAFTRFFFLQLTQQFVQLWILRRAVTAYGELLTPAAAAAYDALTLTVLEVLEPAPLTPSDTPAYQLLSGTIRTTFDAARKGVEGANTHASVAPGMVTGNTDMRADNFARFYDVDTHRGRGDDAIEYPCSRR</sequence>
<dbReference type="SUPFAM" id="SSF53187">
    <property type="entry name" value="Zn-dependent exopeptidases"/>
    <property type="match status" value="1"/>
</dbReference>
<keyword evidence="5" id="KW-0862">Zinc</keyword>
<dbReference type="InterPro" id="IPR047177">
    <property type="entry name" value="Pept_M20A"/>
</dbReference>
<evidence type="ECO:0000313" key="7">
    <source>
        <dbReference type="EMBL" id="KAJ7737719.1"/>
    </source>
</evidence>
<proteinExistence type="inferred from homology"/>
<organism evidence="7 8">
    <name type="scientific">Mycena metata</name>
    <dbReference type="NCBI Taxonomy" id="1033252"/>
    <lineage>
        <taxon>Eukaryota</taxon>
        <taxon>Fungi</taxon>
        <taxon>Dikarya</taxon>
        <taxon>Basidiomycota</taxon>
        <taxon>Agaricomycotina</taxon>
        <taxon>Agaricomycetes</taxon>
        <taxon>Agaricomycetidae</taxon>
        <taxon>Agaricales</taxon>
        <taxon>Marasmiineae</taxon>
        <taxon>Mycenaceae</taxon>
        <taxon>Mycena</taxon>
    </lineage>
</organism>
<reference evidence="7" key="1">
    <citation type="submission" date="2023-03" db="EMBL/GenBank/DDBJ databases">
        <title>Massive genome expansion in bonnet fungi (Mycena s.s.) driven by repeated elements and novel gene families across ecological guilds.</title>
        <authorList>
            <consortium name="Lawrence Berkeley National Laboratory"/>
            <person name="Harder C.B."/>
            <person name="Miyauchi S."/>
            <person name="Viragh M."/>
            <person name="Kuo A."/>
            <person name="Thoen E."/>
            <person name="Andreopoulos B."/>
            <person name="Lu D."/>
            <person name="Skrede I."/>
            <person name="Drula E."/>
            <person name="Henrissat B."/>
            <person name="Morin E."/>
            <person name="Kohler A."/>
            <person name="Barry K."/>
            <person name="LaButti K."/>
            <person name="Morin E."/>
            <person name="Salamov A."/>
            <person name="Lipzen A."/>
            <person name="Mereny Z."/>
            <person name="Hegedus B."/>
            <person name="Baldrian P."/>
            <person name="Stursova M."/>
            <person name="Weitz H."/>
            <person name="Taylor A."/>
            <person name="Grigoriev I.V."/>
            <person name="Nagy L.G."/>
            <person name="Martin F."/>
            <person name="Kauserud H."/>
        </authorList>
    </citation>
    <scope>NUCLEOTIDE SEQUENCE</scope>
    <source>
        <strain evidence="7">CBHHK182m</strain>
    </source>
</reference>
<dbReference type="EMBL" id="JARKIB010000115">
    <property type="protein sequence ID" value="KAJ7737719.1"/>
    <property type="molecule type" value="Genomic_DNA"/>
</dbReference>
<evidence type="ECO:0000256" key="6">
    <source>
        <dbReference type="SAM" id="SignalP"/>
    </source>
</evidence>
<comment type="caution">
    <text evidence="7">The sequence shown here is derived from an EMBL/GenBank/DDBJ whole genome shotgun (WGS) entry which is preliminary data.</text>
</comment>
<comment type="similarity">
    <text evidence="1">Belongs to the peptidase M20A family.</text>
</comment>
<feature type="chain" id="PRO_5041906232" evidence="6">
    <location>
        <begin position="16"/>
        <end position="395"/>
    </location>
</feature>
<evidence type="ECO:0000256" key="1">
    <source>
        <dbReference type="ARBA" id="ARBA00006247"/>
    </source>
</evidence>